<sequence length="166" mass="18282">MYKLGMKGKKWLLLLHLLFSAIMLGGAVLFLVLSIVAANTDDAGVFAACYTAMHTLAKTSVRASTIGTIVTGVLLSVWTHWGLFRYYWLIAKEVLTLVTILLGPVAMYVWTLPAVSLAWAQGLEAMGNPAFIVNSEKLWIGIVLQLLSLILLFLLSVFKPWGKRKS</sequence>
<evidence type="ECO:0008006" key="4">
    <source>
        <dbReference type="Google" id="ProtNLM"/>
    </source>
</evidence>
<gene>
    <name evidence="2" type="ORF">BPA01_36740</name>
</gene>
<dbReference type="EMBL" id="BJMH01000019">
    <property type="protein sequence ID" value="GEB34094.1"/>
    <property type="molecule type" value="Genomic_DNA"/>
</dbReference>
<evidence type="ECO:0000313" key="3">
    <source>
        <dbReference type="Proteomes" id="UP000316882"/>
    </source>
</evidence>
<feature type="transmembrane region" description="Helical" evidence="1">
    <location>
        <begin position="12"/>
        <end position="37"/>
    </location>
</feature>
<evidence type="ECO:0000313" key="2">
    <source>
        <dbReference type="EMBL" id="GEB34094.1"/>
    </source>
</evidence>
<dbReference type="RefSeq" id="WP_122964623.1">
    <property type="nucleotide sequence ID" value="NZ_BJMH01000019.1"/>
</dbReference>
<keyword evidence="1" id="KW-0812">Transmembrane</keyword>
<feature type="transmembrane region" description="Helical" evidence="1">
    <location>
        <begin position="63"/>
        <end position="83"/>
    </location>
</feature>
<keyword evidence="3" id="KW-1185">Reference proteome</keyword>
<proteinExistence type="predicted"/>
<dbReference type="GeneID" id="87611634"/>
<organism evidence="2 3">
    <name type="scientific">Brevibacillus parabrevis</name>
    <dbReference type="NCBI Taxonomy" id="54914"/>
    <lineage>
        <taxon>Bacteria</taxon>
        <taxon>Bacillati</taxon>
        <taxon>Bacillota</taxon>
        <taxon>Bacilli</taxon>
        <taxon>Bacillales</taxon>
        <taxon>Paenibacillaceae</taxon>
        <taxon>Brevibacillus</taxon>
    </lineage>
</organism>
<name>A0A4Y3PL62_BREPA</name>
<feature type="transmembrane region" description="Helical" evidence="1">
    <location>
        <begin position="95"/>
        <end position="118"/>
    </location>
</feature>
<dbReference type="AlphaFoldDB" id="A0A4Y3PL62"/>
<accession>A0A4Y3PL62</accession>
<comment type="caution">
    <text evidence="2">The sequence shown here is derived from an EMBL/GenBank/DDBJ whole genome shotgun (WGS) entry which is preliminary data.</text>
</comment>
<reference evidence="2 3" key="1">
    <citation type="submission" date="2019-06" db="EMBL/GenBank/DDBJ databases">
        <title>Whole genome shotgun sequence of Brevibacillus parabrevis NBRC 12334.</title>
        <authorList>
            <person name="Hosoyama A."/>
            <person name="Uohara A."/>
            <person name="Ohji S."/>
            <person name="Ichikawa N."/>
        </authorList>
    </citation>
    <scope>NUCLEOTIDE SEQUENCE [LARGE SCALE GENOMIC DNA]</scope>
    <source>
        <strain evidence="2 3">NBRC 12334</strain>
    </source>
</reference>
<protein>
    <recommendedName>
        <fullName evidence="4">DUF2269 domain-containing protein</fullName>
    </recommendedName>
</protein>
<keyword evidence="1" id="KW-0472">Membrane</keyword>
<keyword evidence="1" id="KW-1133">Transmembrane helix</keyword>
<evidence type="ECO:0000256" key="1">
    <source>
        <dbReference type="SAM" id="Phobius"/>
    </source>
</evidence>
<feature type="transmembrane region" description="Helical" evidence="1">
    <location>
        <begin position="138"/>
        <end position="158"/>
    </location>
</feature>
<dbReference type="Proteomes" id="UP000316882">
    <property type="component" value="Unassembled WGS sequence"/>
</dbReference>